<dbReference type="InterPro" id="IPR036291">
    <property type="entry name" value="NAD(P)-bd_dom_sf"/>
</dbReference>
<dbReference type="GO" id="GO:0016491">
    <property type="term" value="F:oxidoreductase activity"/>
    <property type="evidence" value="ECO:0007669"/>
    <property type="project" value="UniProtKB-KW"/>
</dbReference>
<dbReference type="Pfam" id="PF00106">
    <property type="entry name" value="adh_short"/>
    <property type="match status" value="1"/>
</dbReference>
<protein>
    <submittedName>
        <fullName evidence="3">SDR family NAD(P)-dependent oxidoreductase</fullName>
        <ecNumber evidence="3">1.-.-.-</ecNumber>
    </submittedName>
</protein>
<keyword evidence="2 3" id="KW-0560">Oxidoreductase</keyword>
<dbReference type="PANTHER" id="PTHR44196">
    <property type="entry name" value="DEHYDROGENASE/REDUCTASE SDR FAMILY MEMBER 7B"/>
    <property type="match status" value="1"/>
</dbReference>
<name>A0ABW0N091_9ACTN</name>
<evidence type="ECO:0000256" key="1">
    <source>
        <dbReference type="ARBA" id="ARBA00006484"/>
    </source>
</evidence>
<reference evidence="4" key="1">
    <citation type="journal article" date="2019" name="Int. J. Syst. Evol. Microbiol.">
        <title>The Global Catalogue of Microorganisms (GCM) 10K type strain sequencing project: providing services to taxonomists for standard genome sequencing and annotation.</title>
        <authorList>
            <consortium name="The Broad Institute Genomics Platform"/>
            <consortium name="The Broad Institute Genome Sequencing Center for Infectious Disease"/>
            <person name="Wu L."/>
            <person name="Ma J."/>
        </authorList>
    </citation>
    <scope>NUCLEOTIDE SEQUENCE [LARGE SCALE GENOMIC DNA]</scope>
    <source>
        <strain evidence="4">KACC 13778</strain>
    </source>
</reference>
<evidence type="ECO:0000313" key="3">
    <source>
        <dbReference type="EMBL" id="MFC5493301.1"/>
    </source>
</evidence>
<dbReference type="InterPro" id="IPR002347">
    <property type="entry name" value="SDR_fam"/>
</dbReference>
<comment type="similarity">
    <text evidence="1">Belongs to the short-chain dehydrogenases/reductases (SDR) family.</text>
</comment>
<dbReference type="RefSeq" id="WP_345172282.1">
    <property type="nucleotide sequence ID" value="NZ_BAABFQ010000003.1"/>
</dbReference>
<dbReference type="Proteomes" id="UP001595956">
    <property type="component" value="Unassembled WGS sequence"/>
</dbReference>
<sequence length="236" mass="25511">MKYWLVGASSGIGAALAQELVRRGAEVAISARKADDLREVAGDDMQVVPLDATDRDAVLAAAEQLGDVDVVVWCAGYWQQFDAAEWDADVFERHIQVNLLGLNNVLAAVIPRFVGRRRGHIVGIASVAGYRGLPGAEAYGATKAAQINLLEGLRAALSKHGVRVTTVCPGFVRTPMTDTNEFPMPFIIEADEAARAIADGLEKHRTEIVFPLPMAVTMKLARLVPVRAWAALTKQR</sequence>
<organism evidence="3 4">
    <name type="scientific">Nocardioides caricicola</name>
    <dbReference type="NCBI Taxonomy" id="634770"/>
    <lineage>
        <taxon>Bacteria</taxon>
        <taxon>Bacillati</taxon>
        <taxon>Actinomycetota</taxon>
        <taxon>Actinomycetes</taxon>
        <taxon>Propionibacteriales</taxon>
        <taxon>Nocardioidaceae</taxon>
        <taxon>Nocardioides</taxon>
    </lineage>
</organism>
<evidence type="ECO:0000256" key="2">
    <source>
        <dbReference type="ARBA" id="ARBA00023002"/>
    </source>
</evidence>
<dbReference type="PRINTS" id="PR00081">
    <property type="entry name" value="GDHRDH"/>
</dbReference>
<dbReference type="SUPFAM" id="SSF51735">
    <property type="entry name" value="NAD(P)-binding Rossmann-fold domains"/>
    <property type="match status" value="1"/>
</dbReference>
<keyword evidence="4" id="KW-1185">Reference proteome</keyword>
<proteinExistence type="inferred from homology"/>
<dbReference type="Gene3D" id="3.40.50.720">
    <property type="entry name" value="NAD(P)-binding Rossmann-like Domain"/>
    <property type="match status" value="1"/>
</dbReference>
<dbReference type="EC" id="1.-.-.-" evidence="3"/>
<dbReference type="PANTHER" id="PTHR44196:SF1">
    <property type="entry name" value="DEHYDROGENASE_REDUCTASE SDR FAMILY MEMBER 7B"/>
    <property type="match status" value="1"/>
</dbReference>
<evidence type="ECO:0000313" key="4">
    <source>
        <dbReference type="Proteomes" id="UP001595956"/>
    </source>
</evidence>
<gene>
    <name evidence="3" type="ORF">ACFPKY_09315</name>
</gene>
<accession>A0ABW0N091</accession>
<dbReference type="EMBL" id="JBHSMD010000002">
    <property type="protein sequence ID" value="MFC5493301.1"/>
    <property type="molecule type" value="Genomic_DNA"/>
</dbReference>
<comment type="caution">
    <text evidence="3">The sequence shown here is derived from an EMBL/GenBank/DDBJ whole genome shotgun (WGS) entry which is preliminary data.</text>
</comment>